<dbReference type="OrthoDB" id="667553at2"/>
<dbReference type="GO" id="GO:0016301">
    <property type="term" value="F:kinase activity"/>
    <property type="evidence" value="ECO:0007669"/>
    <property type="project" value="UniProtKB-KW"/>
</dbReference>
<gene>
    <name evidence="2" type="ORF">SAMN04488505_1055</name>
</gene>
<dbReference type="STRING" id="573321.SAMN04488505_1055"/>
<dbReference type="InterPro" id="IPR014710">
    <property type="entry name" value="RmlC-like_jellyroll"/>
</dbReference>
<dbReference type="Gene3D" id="2.60.120.10">
    <property type="entry name" value="Jelly Rolls"/>
    <property type="match status" value="1"/>
</dbReference>
<dbReference type="SUPFAM" id="SSF51206">
    <property type="entry name" value="cAMP-binding domain-like"/>
    <property type="match status" value="1"/>
</dbReference>
<evidence type="ECO:0000313" key="2">
    <source>
        <dbReference type="EMBL" id="SEM54778.1"/>
    </source>
</evidence>
<keyword evidence="2" id="KW-0808">Transferase</keyword>
<accession>A0A1H7ZB48</accession>
<evidence type="ECO:0000259" key="1">
    <source>
        <dbReference type="Pfam" id="PF00027"/>
    </source>
</evidence>
<feature type="domain" description="Cyclic nucleotide-binding" evidence="1">
    <location>
        <begin position="29"/>
        <end position="115"/>
    </location>
</feature>
<dbReference type="Pfam" id="PF00027">
    <property type="entry name" value="cNMP_binding"/>
    <property type="match status" value="1"/>
</dbReference>
<sequence>MEALLNTIRHFIPLTEADAALIRQLFKVKQLSKGEYFVQEGYTCKQVGFIQQGLVRYFLNKDGQELTYEFGKEGEFICNYASFLDQSVSDESIQVLEDTSLLAISFDDLQTFYKQVPAGDRFGRLIVESIFVRAKKQLASLYSEPPEVRYRQFLQLYPDIQQRIPQYYISSYVGVKPPSLSRIRKRLAQS</sequence>
<evidence type="ECO:0000313" key="3">
    <source>
        <dbReference type="Proteomes" id="UP000198984"/>
    </source>
</evidence>
<proteinExistence type="predicted"/>
<dbReference type="InterPro" id="IPR018490">
    <property type="entry name" value="cNMP-bd_dom_sf"/>
</dbReference>
<dbReference type="Proteomes" id="UP000198984">
    <property type="component" value="Unassembled WGS sequence"/>
</dbReference>
<dbReference type="EMBL" id="FOBB01000005">
    <property type="protein sequence ID" value="SEM54778.1"/>
    <property type="molecule type" value="Genomic_DNA"/>
</dbReference>
<organism evidence="2 3">
    <name type="scientific">Chitinophaga rupis</name>
    <dbReference type="NCBI Taxonomy" id="573321"/>
    <lineage>
        <taxon>Bacteria</taxon>
        <taxon>Pseudomonadati</taxon>
        <taxon>Bacteroidota</taxon>
        <taxon>Chitinophagia</taxon>
        <taxon>Chitinophagales</taxon>
        <taxon>Chitinophagaceae</taxon>
        <taxon>Chitinophaga</taxon>
    </lineage>
</organism>
<dbReference type="RefSeq" id="WP_089915843.1">
    <property type="nucleotide sequence ID" value="NZ_FOBB01000005.1"/>
</dbReference>
<keyword evidence="3" id="KW-1185">Reference proteome</keyword>
<protein>
    <submittedName>
        <fullName evidence="2">cAMP-binding domain of CRP or a regulatory subunit of cAMP-dependent protein kinases</fullName>
    </submittedName>
</protein>
<reference evidence="2 3" key="1">
    <citation type="submission" date="2016-10" db="EMBL/GenBank/DDBJ databases">
        <authorList>
            <person name="de Groot N.N."/>
        </authorList>
    </citation>
    <scope>NUCLEOTIDE SEQUENCE [LARGE SCALE GENOMIC DNA]</scope>
    <source>
        <strain evidence="2 3">DSM 21039</strain>
    </source>
</reference>
<dbReference type="InterPro" id="IPR000595">
    <property type="entry name" value="cNMP-bd_dom"/>
</dbReference>
<dbReference type="CDD" id="cd00038">
    <property type="entry name" value="CAP_ED"/>
    <property type="match status" value="1"/>
</dbReference>
<keyword evidence="2" id="KW-0418">Kinase</keyword>
<name>A0A1H7ZB48_9BACT</name>
<dbReference type="AlphaFoldDB" id="A0A1H7ZB48"/>